<dbReference type="InterPro" id="IPR017476">
    <property type="entry name" value="UDP-Glc/GDP-Man"/>
</dbReference>
<dbReference type="PIRSF" id="PIRSF500136">
    <property type="entry name" value="UDP_ManNAc_DH"/>
    <property type="match status" value="1"/>
</dbReference>
<evidence type="ECO:0000256" key="1">
    <source>
        <dbReference type="ARBA" id="ARBA00023002"/>
    </source>
</evidence>
<comment type="caution">
    <text evidence="5">The sequence shown here is derived from an EMBL/GenBank/DDBJ whole genome shotgun (WGS) entry which is preliminary data.</text>
</comment>
<dbReference type="InterPro" id="IPR036291">
    <property type="entry name" value="NAD(P)-bd_dom_sf"/>
</dbReference>
<dbReference type="RefSeq" id="WP_182494909.1">
    <property type="nucleotide sequence ID" value="NZ_BAAAKT010000002.1"/>
</dbReference>
<organism evidence="5 6">
    <name type="scientific">Nesterenkonia jeotgali</name>
    <dbReference type="NCBI Taxonomy" id="317018"/>
    <lineage>
        <taxon>Bacteria</taxon>
        <taxon>Bacillati</taxon>
        <taxon>Actinomycetota</taxon>
        <taxon>Actinomycetes</taxon>
        <taxon>Micrococcales</taxon>
        <taxon>Micrococcaceae</taxon>
        <taxon>Nesterenkonia</taxon>
    </lineage>
</organism>
<protein>
    <submittedName>
        <fullName evidence="5">Nucleotide sugar dehydrogenase</fullName>
    </submittedName>
</protein>
<dbReference type="SUPFAM" id="SSF51735">
    <property type="entry name" value="NAD(P)-binding Rossmann-fold domains"/>
    <property type="match status" value="1"/>
</dbReference>
<dbReference type="AlphaFoldDB" id="A0A839FFS1"/>
<evidence type="ECO:0000313" key="6">
    <source>
        <dbReference type="Proteomes" id="UP000546252"/>
    </source>
</evidence>
<dbReference type="Proteomes" id="UP000546252">
    <property type="component" value="Unassembled WGS sequence"/>
</dbReference>
<dbReference type="GO" id="GO:0016616">
    <property type="term" value="F:oxidoreductase activity, acting on the CH-OH group of donors, NAD or NADP as acceptor"/>
    <property type="evidence" value="ECO:0007669"/>
    <property type="project" value="InterPro"/>
</dbReference>
<dbReference type="InterPro" id="IPR028359">
    <property type="entry name" value="UDP_ManNAc/GlcNAc_DH"/>
</dbReference>
<dbReference type="Pfam" id="PF03720">
    <property type="entry name" value="UDPG_MGDP_dh_C"/>
    <property type="match status" value="1"/>
</dbReference>
<dbReference type="GO" id="GO:0016628">
    <property type="term" value="F:oxidoreductase activity, acting on the CH-CH group of donors, NAD or NADP as acceptor"/>
    <property type="evidence" value="ECO:0007669"/>
    <property type="project" value="InterPro"/>
</dbReference>
<evidence type="ECO:0000256" key="2">
    <source>
        <dbReference type="ARBA" id="ARBA00023027"/>
    </source>
</evidence>
<dbReference type="InterPro" id="IPR001732">
    <property type="entry name" value="UDP-Glc/GDP-Man_DH_N"/>
</dbReference>
<dbReference type="InterPro" id="IPR008927">
    <property type="entry name" value="6-PGluconate_DH-like_C_sf"/>
</dbReference>
<comment type="similarity">
    <text evidence="3">Belongs to the UDP-glucose/GDP-mannose dehydrogenase family.</text>
</comment>
<feature type="domain" description="UDP-glucose/GDP-mannose dehydrogenase C-terminal" evidence="4">
    <location>
        <begin position="323"/>
        <end position="418"/>
    </location>
</feature>
<evidence type="ECO:0000313" key="5">
    <source>
        <dbReference type="EMBL" id="MBA8920550.1"/>
    </source>
</evidence>
<name>A0A839FFS1_9MICC</name>
<dbReference type="SMART" id="SM00984">
    <property type="entry name" value="UDPG_MGDP_dh_C"/>
    <property type="match status" value="1"/>
</dbReference>
<dbReference type="PIRSF" id="PIRSF000124">
    <property type="entry name" value="UDPglc_GDPman_dh"/>
    <property type="match status" value="1"/>
</dbReference>
<evidence type="ECO:0000259" key="4">
    <source>
        <dbReference type="SMART" id="SM00984"/>
    </source>
</evidence>
<dbReference type="SUPFAM" id="SSF52413">
    <property type="entry name" value="UDP-glucose/GDP-mannose dehydrogenase C-terminal domain"/>
    <property type="match status" value="1"/>
</dbReference>
<dbReference type="NCBIfam" id="TIGR03026">
    <property type="entry name" value="NDP-sugDHase"/>
    <property type="match status" value="1"/>
</dbReference>
<dbReference type="Pfam" id="PF03721">
    <property type="entry name" value="UDPG_MGDP_dh_N"/>
    <property type="match status" value="1"/>
</dbReference>
<gene>
    <name evidence="5" type="ORF">HNR24_000483</name>
</gene>
<keyword evidence="1" id="KW-0560">Oxidoreductase</keyword>
<dbReference type="Pfam" id="PF00984">
    <property type="entry name" value="UDPG_MGDP_dh"/>
    <property type="match status" value="1"/>
</dbReference>
<accession>A0A839FFS1</accession>
<dbReference type="Gene3D" id="3.40.50.720">
    <property type="entry name" value="NAD(P)-binding Rossmann-like Domain"/>
    <property type="match status" value="2"/>
</dbReference>
<dbReference type="EMBL" id="JACJIH010000001">
    <property type="protein sequence ID" value="MBA8920550.1"/>
    <property type="molecule type" value="Genomic_DNA"/>
</dbReference>
<reference evidence="5 6" key="1">
    <citation type="submission" date="2020-08" db="EMBL/GenBank/DDBJ databases">
        <title>Sequencing the genomes of 1000 actinobacteria strains.</title>
        <authorList>
            <person name="Klenk H.-P."/>
        </authorList>
    </citation>
    <scope>NUCLEOTIDE SEQUENCE [LARGE SCALE GENOMIC DNA]</scope>
    <source>
        <strain evidence="5 6">DSM 19081</strain>
    </source>
</reference>
<dbReference type="InterPro" id="IPR014027">
    <property type="entry name" value="UDP-Glc/GDP-Man_DH_C"/>
</dbReference>
<dbReference type="PANTHER" id="PTHR43491">
    <property type="entry name" value="UDP-N-ACETYL-D-MANNOSAMINE DEHYDROGENASE"/>
    <property type="match status" value="1"/>
</dbReference>
<proteinExistence type="inferred from homology"/>
<dbReference type="InterPro" id="IPR014026">
    <property type="entry name" value="UDP-Glc/GDP-Man_DH_dimer"/>
</dbReference>
<dbReference type="SUPFAM" id="SSF48179">
    <property type="entry name" value="6-phosphogluconate dehydrogenase C-terminal domain-like"/>
    <property type="match status" value="1"/>
</dbReference>
<dbReference type="GO" id="GO:0000271">
    <property type="term" value="P:polysaccharide biosynthetic process"/>
    <property type="evidence" value="ECO:0007669"/>
    <property type="project" value="InterPro"/>
</dbReference>
<keyword evidence="2" id="KW-0520">NAD</keyword>
<dbReference type="PANTHER" id="PTHR43491:SF1">
    <property type="entry name" value="UDP-N-ACETYL-D-MANNOSAMINE DEHYDROGENASE"/>
    <property type="match status" value="1"/>
</dbReference>
<dbReference type="InterPro" id="IPR036220">
    <property type="entry name" value="UDP-Glc/GDP-Man_DH_C_sf"/>
</dbReference>
<sequence length="425" mass="46469">MHSTEELDVVVVMGQGYVGLPLAEAVVESGAKVYGFEIDLNRVRSINEGHSHIDDLSDDQLRAMLTAGYEASAAPEVLCAADFAIIAVPTPLDDGGGPDLRAVESAARALAVQLKPGATVILESTTYPGTTEDVVLPILESRGRVHGRDFFLAFSPERVDPGSARFGIRNTPKLVGGLTPEATEKATRFYEGFVDTVVPLSGAKEAETAKLLENTYRHVNIALVNEMARFCHDLDIDIWEVIRGAASKPFGFQKFTPGPGVGGHCIPIDPNYLSFQVKKTLGYQFKFVELAQEINNSMPQYVVGRVSELLNEQRKPLNGSKILILGITYKPDIADQRESPALPLIEILRSRRAEVSFHDPLVEEWNVDGERLSRVPDLDAALQDADVVLLLQAHSSYDMEHVARLSETLFDTRGVASNTDGVYKL</sequence>
<evidence type="ECO:0000256" key="3">
    <source>
        <dbReference type="PIRNR" id="PIRNR000124"/>
    </source>
</evidence>
<dbReference type="GO" id="GO:0051287">
    <property type="term" value="F:NAD binding"/>
    <property type="evidence" value="ECO:0007669"/>
    <property type="project" value="InterPro"/>
</dbReference>